<dbReference type="OrthoDB" id="1745472at2759"/>
<organism evidence="3 4">
    <name type="scientific">Puccinia sorghi</name>
    <dbReference type="NCBI Taxonomy" id="27349"/>
    <lineage>
        <taxon>Eukaryota</taxon>
        <taxon>Fungi</taxon>
        <taxon>Dikarya</taxon>
        <taxon>Basidiomycota</taxon>
        <taxon>Pucciniomycotina</taxon>
        <taxon>Pucciniomycetes</taxon>
        <taxon>Pucciniales</taxon>
        <taxon>Pucciniaceae</taxon>
        <taxon>Puccinia</taxon>
    </lineage>
</organism>
<feature type="region of interest" description="Disordered" evidence="1">
    <location>
        <begin position="146"/>
        <end position="203"/>
    </location>
</feature>
<evidence type="ECO:0000256" key="1">
    <source>
        <dbReference type="SAM" id="MobiDB-lite"/>
    </source>
</evidence>
<dbReference type="Proteomes" id="UP000037035">
    <property type="component" value="Unassembled WGS sequence"/>
</dbReference>
<evidence type="ECO:0000259" key="2">
    <source>
        <dbReference type="Pfam" id="PF03732"/>
    </source>
</evidence>
<evidence type="ECO:0000313" key="4">
    <source>
        <dbReference type="Proteomes" id="UP000037035"/>
    </source>
</evidence>
<evidence type="ECO:0000313" key="3">
    <source>
        <dbReference type="EMBL" id="KNZ52515.1"/>
    </source>
</evidence>
<feature type="domain" description="Retrotransposon gag" evidence="2">
    <location>
        <begin position="34"/>
        <end position="113"/>
    </location>
</feature>
<protein>
    <recommendedName>
        <fullName evidence="2">Retrotransposon gag domain-containing protein</fullName>
    </recommendedName>
</protein>
<feature type="compositionally biased region" description="Polar residues" evidence="1">
    <location>
        <begin position="181"/>
        <end position="203"/>
    </location>
</feature>
<name>A0A0L6UXD0_9BASI</name>
<sequence>MVLAKPQPFNRTCGAASKSFVGQILLHAATSPDQFPTNSSKVAFARVVFEKFLDDFRFSFFDQNHQHHAEVALQSLRQTGTVLAYTQEFNSHAPTVGWADTPLMSLCQHGLKENVQLTVVMSNIEFTSLQTMQAMALKAGQTIGGIQNGRPTPIPLASSSAPTTNPNAMDLSAFQRGGPHNQLSNAEHTGNVSHGCSNRNRKL</sequence>
<dbReference type="Pfam" id="PF03732">
    <property type="entry name" value="Retrotrans_gag"/>
    <property type="match status" value="1"/>
</dbReference>
<comment type="caution">
    <text evidence="3">The sequence shown here is derived from an EMBL/GenBank/DDBJ whole genome shotgun (WGS) entry which is preliminary data.</text>
</comment>
<feature type="compositionally biased region" description="Polar residues" evidence="1">
    <location>
        <begin position="157"/>
        <end position="167"/>
    </location>
</feature>
<accession>A0A0L6UXD0</accession>
<dbReference type="VEuPathDB" id="FungiDB:VP01_3548g3"/>
<reference evidence="3 4" key="1">
    <citation type="submission" date="2015-08" db="EMBL/GenBank/DDBJ databases">
        <title>Next Generation Sequencing and Analysis of the Genome of Puccinia sorghi L Schw, the Causal Agent of Maize Common Rust.</title>
        <authorList>
            <person name="Rochi L."/>
            <person name="Burguener G."/>
            <person name="Darino M."/>
            <person name="Turjanski A."/>
            <person name="Kreff E."/>
            <person name="Dieguez M.J."/>
            <person name="Sacco F."/>
        </authorList>
    </citation>
    <scope>NUCLEOTIDE SEQUENCE [LARGE SCALE GENOMIC DNA]</scope>
    <source>
        <strain evidence="3 4">RO10H11247</strain>
    </source>
</reference>
<proteinExistence type="predicted"/>
<gene>
    <name evidence="3" type="ORF">VP01_3548g3</name>
</gene>
<dbReference type="EMBL" id="LAVV01008555">
    <property type="protein sequence ID" value="KNZ52515.1"/>
    <property type="molecule type" value="Genomic_DNA"/>
</dbReference>
<keyword evidence="4" id="KW-1185">Reference proteome</keyword>
<dbReference type="InterPro" id="IPR005162">
    <property type="entry name" value="Retrotrans_gag_dom"/>
</dbReference>
<dbReference type="AlphaFoldDB" id="A0A0L6UXD0"/>